<dbReference type="AlphaFoldDB" id="A0A9E7IVJ4"/>
<sequence>MEEPSNKDDYDLYEVDGFKVYVFVAVRAMDDTLTLKFKKILFKKLYLVEGVIK</sequence>
<proteinExistence type="predicted"/>
<evidence type="ECO:0000313" key="2">
    <source>
        <dbReference type="Proteomes" id="UP000831151"/>
    </source>
</evidence>
<name>A0A9E7IVJ4_9FIRM</name>
<protein>
    <submittedName>
        <fullName evidence="1">Uncharacterized protein</fullName>
    </submittedName>
</protein>
<dbReference type="RefSeq" id="WP_249242651.1">
    <property type="nucleotide sequence ID" value="NZ_CP096649.1"/>
</dbReference>
<evidence type="ECO:0000313" key="1">
    <source>
        <dbReference type="EMBL" id="UQK59139.1"/>
    </source>
</evidence>
<dbReference type="KEGG" id="fms:M1R53_00270"/>
<organism evidence="1 2">
    <name type="scientific">Fenollaria massiliensis</name>
    <dbReference type="NCBI Taxonomy" id="938288"/>
    <lineage>
        <taxon>Bacteria</taxon>
        <taxon>Bacillati</taxon>
        <taxon>Bacillota</taxon>
        <taxon>Clostridia</taxon>
        <taxon>Eubacteriales</taxon>
        <taxon>Fenollaria</taxon>
    </lineage>
</organism>
<gene>
    <name evidence="1" type="ORF">M1R53_00270</name>
</gene>
<dbReference type="EMBL" id="CP096649">
    <property type="protein sequence ID" value="UQK59139.1"/>
    <property type="molecule type" value="Genomic_DNA"/>
</dbReference>
<reference evidence="1" key="1">
    <citation type="submission" date="2022-04" db="EMBL/GenBank/DDBJ databases">
        <title>Complete genome sequences of Ezakiella coagulans and Fenollaria massiliensis.</title>
        <authorList>
            <person name="France M.T."/>
            <person name="Clifford J."/>
            <person name="Narina S."/>
            <person name="Rutt L."/>
            <person name="Ravel J."/>
        </authorList>
    </citation>
    <scope>NUCLEOTIDE SEQUENCE</scope>
    <source>
        <strain evidence="1">C0061C2</strain>
    </source>
</reference>
<accession>A0A9E7IVJ4</accession>
<keyword evidence="2" id="KW-1185">Reference proteome</keyword>
<dbReference type="Proteomes" id="UP000831151">
    <property type="component" value="Chromosome"/>
</dbReference>